<dbReference type="SMART" id="SM00028">
    <property type="entry name" value="TPR"/>
    <property type="match status" value="7"/>
</dbReference>
<evidence type="ECO:0000313" key="5">
    <source>
        <dbReference type="Proteomes" id="UP000767446"/>
    </source>
</evidence>
<feature type="coiled-coil region" evidence="1">
    <location>
        <begin position="378"/>
        <end position="405"/>
    </location>
</feature>
<accession>A0A941JUI2</accession>
<feature type="compositionally biased region" description="Acidic residues" evidence="2">
    <location>
        <begin position="842"/>
        <end position="851"/>
    </location>
</feature>
<dbReference type="SUPFAM" id="SSF48452">
    <property type="entry name" value="TPR-like"/>
    <property type="match status" value="2"/>
</dbReference>
<dbReference type="PANTHER" id="PTHR10098:SF108">
    <property type="entry name" value="TETRATRICOPEPTIDE REPEAT PROTEIN 28"/>
    <property type="match status" value="1"/>
</dbReference>
<comment type="caution">
    <text evidence="4">The sequence shown here is derived from an EMBL/GenBank/DDBJ whole genome shotgun (WGS) entry which is preliminary data.</text>
</comment>
<dbReference type="InterPro" id="IPR019734">
    <property type="entry name" value="TPR_rpt"/>
</dbReference>
<dbReference type="InterPro" id="IPR024983">
    <property type="entry name" value="CHAT_dom"/>
</dbReference>
<proteinExistence type="predicted"/>
<dbReference type="Pfam" id="PF12770">
    <property type="entry name" value="CHAT"/>
    <property type="match status" value="1"/>
</dbReference>
<evidence type="ECO:0000256" key="1">
    <source>
        <dbReference type="SAM" id="Coils"/>
    </source>
</evidence>
<evidence type="ECO:0000256" key="2">
    <source>
        <dbReference type="SAM" id="MobiDB-lite"/>
    </source>
</evidence>
<dbReference type="Proteomes" id="UP000767446">
    <property type="component" value="Unassembled WGS sequence"/>
</dbReference>
<feature type="region of interest" description="Disordered" evidence="2">
    <location>
        <begin position="803"/>
        <end position="859"/>
    </location>
</feature>
<evidence type="ECO:0000313" key="4">
    <source>
        <dbReference type="EMBL" id="MBR8826780.1"/>
    </source>
</evidence>
<feature type="domain" description="CHAT" evidence="3">
    <location>
        <begin position="767"/>
        <end position="1159"/>
    </location>
</feature>
<dbReference type="InterPro" id="IPR011990">
    <property type="entry name" value="TPR-like_helical_dom_sf"/>
</dbReference>
<reference evidence="4" key="1">
    <citation type="submission" date="2021-02" db="EMBL/GenBank/DDBJ databases">
        <title>Metagenome analyses of Stigonema ocellatum DSM 106950, Chlorogloea purpurea SAG 13.99 and Gomphosphaeria aponina DSM 107014.</title>
        <authorList>
            <person name="Marter P."/>
            <person name="Huang S."/>
        </authorList>
    </citation>
    <scope>NUCLEOTIDE SEQUENCE</scope>
    <source>
        <strain evidence="4">JP213</strain>
    </source>
</reference>
<dbReference type="EMBL" id="JADQBC010000011">
    <property type="protein sequence ID" value="MBR8826780.1"/>
    <property type="molecule type" value="Genomic_DNA"/>
</dbReference>
<dbReference type="Gene3D" id="1.25.40.10">
    <property type="entry name" value="Tetratricopeptide repeat domain"/>
    <property type="match status" value="3"/>
</dbReference>
<evidence type="ECO:0000259" key="3">
    <source>
        <dbReference type="Pfam" id="PF12770"/>
    </source>
</evidence>
<dbReference type="Pfam" id="PF13374">
    <property type="entry name" value="TPR_10"/>
    <property type="match status" value="1"/>
</dbReference>
<gene>
    <name evidence="4" type="ORF">DSM107014_02570</name>
</gene>
<dbReference type="AlphaFoldDB" id="A0A941JUI2"/>
<keyword evidence="1" id="KW-0175">Coiled coil</keyword>
<protein>
    <submittedName>
        <fullName evidence="4">CHAT domain-containing protein</fullName>
    </submittedName>
</protein>
<name>A0A941JUI2_9CHRO</name>
<sequence>MNNPEQRQEAYLALIQAFLQCENDEQINTLLGEYHQLIDFPFLQTIYAFAQQTEDENQGNFLKNIINSLSEYLLKQRISFLMEILRKIQESNAEKASVYPILKQNLNQIDELLGLALQNWWENNSPNWKEEVKKSIVNVIGNFSNLMQGFTHNQPVCLEIAIMVYGIVETFYTRDNFPIEWASTQNNLGNAYHDRIKGDKAENLEIAIKSYDNALIVYTRDNFPIQWAMTQNNLGSAYLHRIKGDKAENLENSINSLNNALIVRTRDNFPIEWAETQNNLGNAYLYRIKGDKAENLEIAIKSYDNALKVRTPDNFPIDWADTQNNLGNAYSNRIKGDKAENLENAIKSYNNALIVKTPDNFPIDWAGTQNNLATAYSDRIKEDKAENLENAIKSLNNALKVYTRDNFPIEWAGTQHNLGSAYDDRIEGDKAENLEIAIKSYENALKVYTRDNFPIEWAGTQNNLATAYSHRIKGDKAENLENAIKSYHNALKVYTPDNFPIECLGTSKNLGNLAFKEGNWQLAIQAYSEGIEAVEISRSQAQKDDRRQEILADAINIYANLVQCAINEGQLDLALTTVERSRSRYLVDLMASKDLYKDAEIPPQVQALLLKLEAKNQEIHQYRQNPEGNGTKEGATRSNRAALKAKTEKIAQLEKEWTGIHEEIRQYDPVLAGLTKVEPLNINELQALIHQPSQGILSFYTTKEDTHIFVLRQDKITVHTCKGEGVGNLQNWIRENWLIPYLENRKNNKWQNNINSFMGKLADRLQINQLIKEHLVGIEELIIIPHLYLHLIPFSILPINLDPPQPPQPPLERGELEENPPLGKGGLGGFLTKSGETRANPDLDDISDDENNSNKETPTEILGEKYLIRTQSSCQILNYCEQRKPIEEQKFGIVEDATEDLPFTNYECETIAQMYQIPEEYRLKWSEKATVNNYQKLLPLISSLHSSHHAQSRLDDPLQSAIKLADGDINLGQIMLWRYENLNEVFLSCCETGVGVMKNLNDDILTLGAGFLCAGARAVITTLWSVDDLATSLFTIFYYEQRNQGKNRPTALQAAQNKLRNLSKEEFNNEYAPVMQKILKTRMNVYRKKAYEAKQKMNEYPINSPEYEHYKQESDRYEKLGIETYLKVEKKYLPHLAAKCKQERPFSHPVYWSGFVCQGLE</sequence>
<dbReference type="PANTHER" id="PTHR10098">
    <property type="entry name" value="RAPSYN-RELATED"/>
    <property type="match status" value="1"/>
</dbReference>
<organism evidence="4 5">
    <name type="scientific">Gomphosphaeria aponina SAG 52.96 = DSM 107014</name>
    <dbReference type="NCBI Taxonomy" id="1521640"/>
    <lineage>
        <taxon>Bacteria</taxon>
        <taxon>Bacillati</taxon>
        <taxon>Cyanobacteriota</taxon>
        <taxon>Cyanophyceae</taxon>
        <taxon>Oscillatoriophycideae</taxon>
        <taxon>Chroococcales</taxon>
        <taxon>Gomphosphaeriaceae</taxon>
        <taxon>Gomphosphaeria</taxon>
    </lineage>
</organism>